<dbReference type="RefSeq" id="WP_289363340.1">
    <property type="nucleotide sequence ID" value="NZ_JAUCBP010000001.1"/>
</dbReference>
<dbReference type="PROSITE" id="PS51686">
    <property type="entry name" value="SAM_MT_RSMB_NOP"/>
    <property type="match status" value="1"/>
</dbReference>
<dbReference type="Pfam" id="PF22458">
    <property type="entry name" value="RsmF-B_ferredox"/>
    <property type="match status" value="1"/>
</dbReference>
<comment type="subcellular location">
    <subcellularLocation>
        <location evidence="2">Cytoplasm</location>
    </subcellularLocation>
</comment>
<dbReference type="EC" id="2.1.1.176" evidence="4"/>
<dbReference type="InterPro" id="IPR035926">
    <property type="entry name" value="NusB-like_sf"/>
</dbReference>
<evidence type="ECO:0000256" key="2">
    <source>
        <dbReference type="ARBA" id="ARBA00004496"/>
    </source>
</evidence>
<dbReference type="PANTHER" id="PTHR22807">
    <property type="entry name" value="NOP2 YEAST -RELATED NOL1/NOP2/FMU SUN DOMAIN-CONTAINING"/>
    <property type="match status" value="1"/>
</dbReference>
<evidence type="ECO:0000256" key="12">
    <source>
        <dbReference type="ARBA" id="ARBA00031088"/>
    </source>
</evidence>
<keyword evidence="7 14" id="KW-0489">Methyltransferase</keyword>
<comment type="caution">
    <text evidence="17">The sequence shown here is derived from an EMBL/GenBank/DDBJ whole genome shotgun (WGS) entry which is preliminary data.</text>
</comment>
<dbReference type="SUPFAM" id="SSF53335">
    <property type="entry name" value="S-adenosyl-L-methionine-dependent methyltransferases"/>
    <property type="match status" value="1"/>
</dbReference>
<evidence type="ECO:0000256" key="6">
    <source>
        <dbReference type="ARBA" id="ARBA00022552"/>
    </source>
</evidence>
<dbReference type="GO" id="GO:0032259">
    <property type="term" value="P:methylation"/>
    <property type="evidence" value="ECO:0007669"/>
    <property type="project" value="UniProtKB-KW"/>
</dbReference>
<feature type="binding site" evidence="14">
    <location>
        <position position="306"/>
    </location>
    <ligand>
        <name>S-adenosyl-L-methionine</name>
        <dbReference type="ChEBI" id="CHEBI:59789"/>
    </ligand>
</feature>
<dbReference type="Gene3D" id="3.40.50.150">
    <property type="entry name" value="Vaccinia Virus protein VP39"/>
    <property type="match status" value="1"/>
</dbReference>
<dbReference type="EMBL" id="JAUCBP010000001">
    <property type="protein sequence ID" value="MDM7859361.1"/>
    <property type="molecule type" value="Genomic_DNA"/>
</dbReference>
<dbReference type="Gene3D" id="1.10.940.10">
    <property type="entry name" value="NusB-like"/>
    <property type="match status" value="1"/>
</dbReference>
<keyword evidence="15" id="KW-0175">Coiled coil</keyword>
<dbReference type="GO" id="GO:0008168">
    <property type="term" value="F:methyltransferase activity"/>
    <property type="evidence" value="ECO:0007669"/>
    <property type="project" value="UniProtKB-KW"/>
</dbReference>
<dbReference type="Pfam" id="PF01029">
    <property type="entry name" value="NusB"/>
    <property type="match status" value="1"/>
</dbReference>
<evidence type="ECO:0000256" key="11">
    <source>
        <dbReference type="ARBA" id="ARBA00030399"/>
    </source>
</evidence>
<evidence type="ECO:0000313" key="18">
    <source>
        <dbReference type="Proteomes" id="UP001234343"/>
    </source>
</evidence>
<dbReference type="Proteomes" id="UP001234343">
    <property type="component" value="Unassembled WGS sequence"/>
</dbReference>
<dbReference type="InterPro" id="IPR004573">
    <property type="entry name" value="rRNA_ssu_MeTfrase_B"/>
</dbReference>
<dbReference type="NCBIfam" id="TIGR00563">
    <property type="entry name" value="rsmB"/>
    <property type="match status" value="1"/>
</dbReference>
<dbReference type="PROSITE" id="PS01153">
    <property type="entry name" value="NOL1_NOP2_SUN"/>
    <property type="match status" value="1"/>
</dbReference>
<evidence type="ECO:0000256" key="13">
    <source>
        <dbReference type="ARBA" id="ARBA00047283"/>
    </source>
</evidence>
<dbReference type="PRINTS" id="PR02008">
    <property type="entry name" value="RCMTFAMILY"/>
</dbReference>
<evidence type="ECO:0000256" key="14">
    <source>
        <dbReference type="PROSITE-ProRule" id="PRU01023"/>
    </source>
</evidence>
<dbReference type="CDD" id="cd02440">
    <property type="entry name" value="AdoMet_MTases"/>
    <property type="match status" value="1"/>
</dbReference>
<keyword evidence="5" id="KW-0963">Cytoplasm</keyword>
<accession>A0ABT7ST33</accession>
<proteinExistence type="inferred from homology"/>
<evidence type="ECO:0000313" key="17">
    <source>
        <dbReference type="EMBL" id="MDM7859361.1"/>
    </source>
</evidence>
<keyword evidence="10 14" id="KW-0694">RNA-binding</keyword>
<keyword evidence="8 14" id="KW-0808">Transferase</keyword>
<evidence type="ECO:0000256" key="15">
    <source>
        <dbReference type="SAM" id="Coils"/>
    </source>
</evidence>
<dbReference type="InterPro" id="IPR023267">
    <property type="entry name" value="RCMT"/>
</dbReference>
<reference evidence="17 18" key="1">
    <citation type="submission" date="2023-06" db="EMBL/GenBank/DDBJ databases">
        <title>Alteromonas sp. ASW11-36 isolated from intertidal sand.</title>
        <authorList>
            <person name="Li Y."/>
        </authorList>
    </citation>
    <scope>NUCLEOTIDE SEQUENCE [LARGE SCALE GENOMIC DNA]</scope>
    <source>
        <strain evidence="17 18">ASW11-36</strain>
    </source>
</reference>
<evidence type="ECO:0000256" key="10">
    <source>
        <dbReference type="ARBA" id="ARBA00022884"/>
    </source>
</evidence>
<feature type="coiled-coil region" evidence="15">
    <location>
        <begin position="279"/>
        <end position="306"/>
    </location>
</feature>
<evidence type="ECO:0000256" key="8">
    <source>
        <dbReference type="ARBA" id="ARBA00022679"/>
    </source>
</evidence>
<comment type="similarity">
    <text evidence="3 14">Belongs to the class I-like SAM-binding methyltransferase superfamily. RsmB/NOP family.</text>
</comment>
<dbReference type="InterPro" id="IPR006027">
    <property type="entry name" value="NusB_RsmB_TIM44"/>
</dbReference>
<feature type="domain" description="SAM-dependent MTase RsmB/NOP-type" evidence="16">
    <location>
        <begin position="167"/>
        <end position="425"/>
    </location>
</feature>
<name>A0ABT7ST33_9ALTE</name>
<feature type="binding site" evidence="14">
    <location>
        <position position="325"/>
    </location>
    <ligand>
        <name>S-adenosyl-L-methionine</name>
        <dbReference type="ChEBI" id="CHEBI:59789"/>
    </ligand>
</feature>
<evidence type="ECO:0000256" key="4">
    <source>
        <dbReference type="ARBA" id="ARBA00012140"/>
    </source>
</evidence>
<sequence length="425" mass="47916">MNKNNSAVALRVDCATILFEILENGRSSRALLAEKQARYTQARDKAWLQEITFGCLRHVPTLQFWLRQLLQKPLKGNKKVIEHLLMVGLYQLAYSRVSPHAAIAETVNGCQKLQAGSLKGLVNAILREFQRAQMQRELPPSAAAQAGFPKWIFQAVNEYYPEQAEHIFAQSNAKAPLWLRVNRTQTDLAKFCRALEQASLPFSLSDMHPDAVILERYTDIPSIPGYDDGWFAVQDGAAQLAADFMQPKKGERILDCCAAPGGKTCHLLERQPTIKCTALDNDKERLARVEQNLQRLKLNAQVLCADASKPDTWWDGQFFDRILLDAPCSATGVIRRHPDIRWLRKRTDIDELVALQATILNQLWSTLKPGGVMVYATCSILPMENHRQVTAFVSNTNDAALEVERQILPGEQQMDGFYYAILLKS</sequence>
<gene>
    <name evidence="17" type="primary">rsmB</name>
    <name evidence="17" type="ORF">QTP81_01915</name>
</gene>
<protein>
    <recommendedName>
        <fullName evidence="4">16S rRNA (cytosine(967)-C(5))-methyltransferase</fullName>
        <ecNumber evidence="4">2.1.1.176</ecNumber>
    </recommendedName>
    <alternativeName>
        <fullName evidence="11">16S rRNA m5C967 methyltransferase</fullName>
    </alternativeName>
    <alternativeName>
        <fullName evidence="12">rRNA (cytosine-C(5)-)-methyltransferase RsmB</fullName>
    </alternativeName>
</protein>
<evidence type="ECO:0000256" key="9">
    <source>
        <dbReference type="ARBA" id="ARBA00022691"/>
    </source>
</evidence>
<dbReference type="InterPro" id="IPR018314">
    <property type="entry name" value="RsmB/NOL1/NOP2-like_CS"/>
</dbReference>
<dbReference type="PANTHER" id="PTHR22807:SF61">
    <property type="entry name" value="NOL1_NOP2_SUN FAMILY PROTEIN _ ANTITERMINATION NUSB DOMAIN-CONTAINING PROTEIN"/>
    <property type="match status" value="1"/>
</dbReference>
<organism evidence="17 18">
    <name type="scientific">Alteromonas arenosi</name>
    <dbReference type="NCBI Taxonomy" id="3055817"/>
    <lineage>
        <taxon>Bacteria</taxon>
        <taxon>Pseudomonadati</taxon>
        <taxon>Pseudomonadota</taxon>
        <taxon>Gammaproteobacteria</taxon>
        <taxon>Alteromonadales</taxon>
        <taxon>Alteromonadaceae</taxon>
        <taxon>Alteromonas/Salinimonas group</taxon>
        <taxon>Alteromonas</taxon>
    </lineage>
</organism>
<evidence type="ECO:0000256" key="5">
    <source>
        <dbReference type="ARBA" id="ARBA00022490"/>
    </source>
</evidence>
<dbReference type="InterPro" id="IPR001678">
    <property type="entry name" value="MeTrfase_RsmB-F_NOP2_dom"/>
</dbReference>
<dbReference type="InterPro" id="IPR029063">
    <property type="entry name" value="SAM-dependent_MTases_sf"/>
</dbReference>
<dbReference type="NCBIfam" id="NF008149">
    <property type="entry name" value="PRK10901.1"/>
    <property type="match status" value="1"/>
</dbReference>
<comment type="catalytic activity">
    <reaction evidence="13">
        <text>cytidine(967) in 16S rRNA + S-adenosyl-L-methionine = 5-methylcytidine(967) in 16S rRNA + S-adenosyl-L-homocysteine + H(+)</text>
        <dbReference type="Rhea" id="RHEA:42748"/>
        <dbReference type="Rhea" id="RHEA-COMP:10219"/>
        <dbReference type="Rhea" id="RHEA-COMP:10220"/>
        <dbReference type="ChEBI" id="CHEBI:15378"/>
        <dbReference type="ChEBI" id="CHEBI:57856"/>
        <dbReference type="ChEBI" id="CHEBI:59789"/>
        <dbReference type="ChEBI" id="CHEBI:74483"/>
        <dbReference type="ChEBI" id="CHEBI:82748"/>
        <dbReference type="EC" id="2.1.1.176"/>
    </reaction>
</comment>
<dbReference type="InterPro" id="IPR049560">
    <property type="entry name" value="MeTrfase_RsmB-F_NOP2_cat"/>
</dbReference>
<comment type="function">
    <text evidence="1">Specifically methylates the cytosine at position 967 (m5C967) of 16S rRNA.</text>
</comment>
<feature type="binding site" evidence="14">
    <location>
        <position position="280"/>
    </location>
    <ligand>
        <name>S-adenosyl-L-methionine</name>
        <dbReference type="ChEBI" id="CHEBI:59789"/>
    </ligand>
</feature>
<keyword evidence="9 14" id="KW-0949">S-adenosyl-L-methionine</keyword>
<keyword evidence="18" id="KW-1185">Reference proteome</keyword>
<evidence type="ECO:0000256" key="3">
    <source>
        <dbReference type="ARBA" id="ARBA00007494"/>
    </source>
</evidence>
<evidence type="ECO:0000259" key="16">
    <source>
        <dbReference type="PROSITE" id="PS51686"/>
    </source>
</evidence>
<evidence type="ECO:0000256" key="7">
    <source>
        <dbReference type="ARBA" id="ARBA00022603"/>
    </source>
</evidence>
<dbReference type="SUPFAM" id="SSF48013">
    <property type="entry name" value="NusB-like"/>
    <property type="match status" value="1"/>
</dbReference>
<dbReference type="InterPro" id="IPR054728">
    <property type="entry name" value="RsmB-like_ferredoxin"/>
</dbReference>
<feature type="binding site" evidence="14">
    <location>
        <begin position="257"/>
        <end position="263"/>
    </location>
    <ligand>
        <name>S-adenosyl-L-methionine</name>
        <dbReference type="ChEBI" id="CHEBI:59789"/>
    </ligand>
</feature>
<keyword evidence="6" id="KW-0698">rRNA processing</keyword>
<feature type="active site" description="Nucleophile" evidence="14">
    <location>
        <position position="378"/>
    </location>
</feature>
<evidence type="ECO:0000256" key="1">
    <source>
        <dbReference type="ARBA" id="ARBA00002724"/>
    </source>
</evidence>
<dbReference type="Pfam" id="PF01189">
    <property type="entry name" value="Methyltr_RsmB-F"/>
    <property type="match status" value="1"/>
</dbReference>
<dbReference type="Gene3D" id="3.30.70.1170">
    <property type="entry name" value="Sun protein, domain 3"/>
    <property type="match status" value="1"/>
</dbReference>